<dbReference type="PROSITE" id="PS51671">
    <property type="entry name" value="ACT"/>
    <property type="match status" value="1"/>
</dbReference>
<evidence type="ECO:0000256" key="10">
    <source>
        <dbReference type="ARBA" id="ARBA00048126"/>
    </source>
</evidence>
<reference evidence="14" key="2">
    <citation type="submission" date="2021-09" db="EMBL/GenBank/DDBJ databases">
        <authorList>
            <person name="Gilroy R."/>
        </authorList>
    </citation>
    <scope>NUCLEOTIDE SEQUENCE</scope>
    <source>
        <strain evidence="14">CHK179-5677</strain>
    </source>
</reference>
<dbReference type="InterPro" id="IPR029753">
    <property type="entry name" value="D-isomer_DH_CS"/>
</dbReference>
<dbReference type="InterPro" id="IPR045865">
    <property type="entry name" value="ACT-like_dom_sf"/>
</dbReference>
<organism evidence="14 15">
    <name type="scientific">Pseudoflavonifractor capillosus</name>
    <dbReference type="NCBI Taxonomy" id="106588"/>
    <lineage>
        <taxon>Bacteria</taxon>
        <taxon>Bacillati</taxon>
        <taxon>Bacillota</taxon>
        <taxon>Clostridia</taxon>
        <taxon>Eubacteriales</taxon>
        <taxon>Oscillospiraceae</taxon>
        <taxon>Pseudoflavonifractor</taxon>
    </lineage>
</organism>
<dbReference type="Proteomes" id="UP000760668">
    <property type="component" value="Unassembled WGS sequence"/>
</dbReference>
<reference evidence="14" key="1">
    <citation type="journal article" date="2021" name="PeerJ">
        <title>Extensive microbial diversity within the chicken gut microbiome revealed by metagenomics and culture.</title>
        <authorList>
            <person name="Gilroy R."/>
            <person name="Ravi A."/>
            <person name="Getino M."/>
            <person name="Pursley I."/>
            <person name="Horton D.L."/>
            <person name="Alikhan N.F."/>
            <person name="Baker D."/>
            <person name="Gharbi K."/>
            <person name="Hall N."/>
            <person name="Watson M."/>
            <person name="Adriaenssens E.M."/>
            <person name="Foster-Nyarko E."/>
            <person name="Jarju S."/>
            <person name="Secka A."/>
            <person name="Antonio M."/>
            <person name="Oren A."/>
            <person name="Chaudhuri R.R."/>
            <person name="La Ragione R."/>
            <person name="Hildebrand F."/>
            <person name="Pallen M.J."/>
        </authorList>
    </citation>
    <scope>NUCLEOTIDE SEQUENCE</scope>
    <source>
        <strain evidence="14">CHK179-5677</strain>
    </source>
</reference>
<dbReference type="PROSITE" id="PS00671">
    <property type="entry name" value="D_2_HYDROXYACID_DH_3"/>
    <property type="match status" value="1"/>
</dbReference>
<name>A0A921MJN6_9FIRM</name>
<evidence type="ECO:0000256" key="3">
    <source>
        <dbReference type="ARBA" id="ARBA00005854"/>
    </source>
</evidence>
<dbReference type="EC" id="1.1.1.95" evidence="5"/>
<dbReference type="AlphaFoldDB" id="A0A921MJN6"/>
<accession>A0A921MJN6</accession>
<dbReference type="Gene3D" id="3.40.50.720">
    <property type="entry name" value="NAD(P)-binding Rossmann-like Domain"/>
    <property type="match status" value="2"/>
</dbReference>
<evidence type="ECO:0000256" key="11">
    <source>
        <dbReference type="ARBA" id="ARBA00048731"/>
    </source>
</evidence>
<evidence type="ECO:0000256" key="2">
    <source>
        <dbReference type="ARBA" id="ARBA00005216"/>
    </source>
</evidence>
<evidence type="ECO:0000256" key="9">
    <source>
        <dbReference type="ARBA" id="ARBA00030455"/>
    </source>
</evidence>
<dbReference type="InterPro" id="IPR036291">
    <property type="entry name" value="NAD(P)-bd_dom_sf"/>
</dbReference>
<dbReference type="InterPro" id="IPR029752">
    <property type="entry name" value="D-isomer_DH_CS1"/>
</dbReference>
<evidence type="ECO:0000256" key="1">
    <source>
        <dbReference type="ARBA" id="ARBA00003800"/>
    </source>
</evidence>
<dbReference type="CDD" id="cd04901">
    <property type="entry name" value="ACT_3PGDH"/>
    <property type="match status" value="1"/>
</dbReference>
<comment type="caution">
    <text evidence="14">The sequence shown here is derived from an EMBL/GenBank/DDBJ whole genome shotgun (WGS) entry which is preliminary data.</text>
</comment>
<dbReference type="Pfam" id="PF01842">
    <property type="entry name" value="ACT"/>
    <property type="match status" value="1"/>
</dbReference>
<evidence type="ECO:0000256" key="4">
    <source>
        <dbReference type="ARBA" id="ARBA00013001"/>
    </source>
</evidence>
<dbReference type="SUPFAM" id="SSF51735">
    <property type="entry name" value="NAD(P)-binding Rossmann-fold domains"/>
    <property type="match status" value="1"/>
</dbReference>
<evidence type="ECO:0000313" key="14">
    <source>
        <dbReference type="EMBL" id="HJG85803.1"/>
    </source>
</evidence>
<evidence type="ECO:0000259" key="13">
    <source>
        <dbReference type="PROSITE" id="PS51671"/>
    </source>
</evidence>
<dbReference type="InterPro" id="IPR006139">
    <property type="entry name" value="D-isomer_2_OHA_DH_cat_dom"/>
</dbReference>
<dbReference type="SUPFAM" id="SSF55021">
    <property type="entry name" value="ACT-like"/>
    <property type="match status" value="1"/>
</dbReference>
<evidence type="ECO:0000313" key="15">
    <source>
        <dbReference type="Proteomes" id="UP000760668"/>
    </source>
</evidence>
<dbReference type="PANTHER" id="PTHR42938:SF47">
    <property type="entry name" value="HYDROXYPYRUVATE REDUCTASE"/>
    <property type="match status" value="1"/>
</dbReference>
<dbReference type="GO" id="GO:0004617">
    <property type="term" value="F:phosphoglycerate dehydrogenase activity"/>
    <property type="evidence" value="ECO:0007669"/>
    <property type="project" value="UniProtKB-EC"/>
</dbReference>
<comment type="catalytic activity">
    <reaction evidence="11">
        <text>(2R)-3-phosphoglycerate + NAD(+) = 3-phosphooxypyruvate + NADH + H(+)</text>
        <dbReference type="Rhea" id="RHEA:12641"/>
        <dbReference type="ChEBI" id="CHEBI:15378"/>
        <dbReference type="ChEBI" id="CHEBI:18110"/>
        <dbReference type="ChEBI" id="CHEBI:57540"/>
        <dbReference type="ChEBI" id="CHEBI:57945"/>
        <dbReference type="ChEBI" id="CHEBI:58272"/>
        <dbReference type="EC" id="1.1.1.95"/>
    </reaction>
</comment>
<feature type="domain" description="ACT" evidence="13">
    <location>
        <begin position="319"/>
        <end position="389"/>
    </location>
</feature>
<dbReference type="InterPro" id="IPR006140">
    <property type="entry name" value="D-isomer_DH_NAD-bd"/>
</dbReference>
<dbReference type="PROSITE" id="PS00065">
    <property type="entry name" value="D_2_HYDROXYACID_DH_1"/>
    <property type="match status" value="1"/>
</dbReference>
<evidence type="ECO:0000256" key="12">
    <source>
        <dbReference type="RuleBase" id="RU003719"/>
    </source>
</evidence>
<evidence type="ECO:0000256" key="5">
    <source>
        <dbReference type="ARBA" id="ARBA00013143"/>
    </source>
</evidence>
<dbReference type="SUPFAM" id="SSF52283">
    <property type="entry name" value="Formate/glycerate dehydrogenase catalytic domain-like"/>
    <property type="match status" value="1"/>
</dbReference>
<evidence type="ECO:0000256" key="8">
    <source>
        <dbReference type="ARBA" id="ARBA00023027"/>
    </source>
</evidence>
<dbReference type="Gene3D" id="3.30.70.260">
    <property type="match status" value="1"/>
</dbReference>
<dbReference type="CDD" id="cd12174">
    <property type="entry name" value="PGDH_like_3"/>
    <property type="match status" value="1"/>
</dbReference>
<dbReference type="InterPro" id="IPR002912">
    <property type="entry name" value="ACT_dom"/>
</dbReference>
<dbReference type="EMBL" id="DYUC01000017">
    <property type="protein sequence ID" value="HJG85803.1"/>
    <property type="molecule type" value="Genomic_DNA"/>
</dbReference>
<gene>
    <name evidence="14" type="ORF">K8V01_02050</name>
</gene>
<proteinExistence type="inferred from homology"/>
<comment type="similarity">
    <text evidence="3 12">Belongs to the D-isomer specific 2-hydroxyacid dehydrogenase family.</text>
</comment>
<dbReference type="PANTHER" id="PTHR42938">
    <property type="entry name" value="FORMATE DEHYDROGENASE 1"/>
    <property type="match status" value="1"/>
</dbReference>
<protein>
    <recommendedName>
        <fullName evidence="6">D-3-phosphoglycerate dehydrogenase</fullName>
        <ecNumber evidence="4">1.1.1.399</ecNumber>
        <ecNumber evidence="5">1.1.1.95</ecNumber>
    </recommendedName>
    <alternativeName>
        <fullName evidence="9">2-oxoglutarate reductase</fullName>
    </alternativeName>
</protein>
<sequence length="389" mass="41826">MYRIKALNKISPAGLSVLDQSRFAVSPDVENEDGILVRSADMHEYVFPENLRAIARAGAGTNNIPIDRCSEAGIAVFNTPGANANAVKELVICAMLLSSRNVVGGAAWVKEQAAAGADIEKAVEKGKSQFVGPEIQGKALGVVGLGAIGVQVANIATKLGMTVWGYDPFLSVDAALSLSRMVQRANDLETIYKNCDYITLHLPLNGDTKGMIDAGALQMMKSGVRLINLARGGLVNDEDLIQALESGRVACYVTDFPNNRILQGRNVVAIPHLGASTPESEENCAVMAARQLRDYLENGNIRNSVNLPALEQPWSGIARLCIIHRNIPGAIAAITKVLSDDNVNVENMTNKSKKDYAYTVVDINAKIRDDVVDEIRALVGVLRVRLLSH</sequence>
<keyword evidence="7 12" id="KW-0560">Oxidoreductase</keyword>
<comment type="function">
    <text evidence="1">Catalyzes the reversible oxidation of 3-phospho-D-glycerate to 3-phosphonooxypyruvate, the first step of the phosphorylated L-serine biosynthesis pathway. Also catalyzes the reversible oxidation of 2-hydroxyglutarate to 2-oxoglutarate.</text>
</comment>
<evidence type="ECO:0000256" key="7">
    <source>
        <dbReference type="ARBA" id="ARBA00023002"/>
    </source>
</evidence>
<keyword evidence="8" id="KW-0520">NAD</keyword>
<comment type="pathway">
    <text evidence="2">Amino-acid biosynthesis; L-serine biosynthesis; L-serine from 3-phospho-D-glycerate: step 1/3.</text>
</comment>
<dbReference type="RefSeq" id="WP_295368555.1">
    <property type="nucleotide sequence ID" value="NZ_DYUC01000017.1"/>
</dbReference>
<dbReference type="EC" id="1.1.1.399" evidence="4"/>
<dbReference type="GO" id="GO:0051287">
    <property type="term" value="F:NAD binding"/>
    <property type="evidence" value="ECO:0007669"/>
    <property type="project" value="InterPro"/>
</dbReference>
<dbReference type="Pfam" id="PF02826">
    <property type="entry name" value="2-Hacid_dh_C"/>
    <property type="match status" value="1"/>
</dbReference>
<comment type="catalytic activity">
    <reaction evidence="10">
        <text>(R)-2-hydroxyglutarate + NAD(+) = 2-oxoglutarate + NADH + H(+)</text>
        <dbReference type="Rhea" id="RHEA:49612"/>
        <dbReference type="ChEBI" id="CHEBI:15378"/>
        <dbReference type="ChEBI" id="CHEBI:15801"/>
        <dbReference type="ChEBI" id="CHEBI:16810"/>
        <dbReference type="ChEBI" id="CHEBI:57540"/>
        <dbReference type="ChEBI" id="CHEBI:57945"/>
        <dbReference type="EC" id="1.1.1.399"/>
    </reaction>
</comment>
<dbReference type="Pfam" id="PF00389">
    <property type="entry name" value="2-Hacid_dh"/>
    <property type="match status" value="1"/>
</dbReference>
<evidence type="ECO:0000256" key="6">
    <source>
        <dbReference type="ARBA" id="ARBA00021582"/>
    </source>
</evidence>